<accession>A0A0S4LMK3</accession>
<dbReference type="Pfam" id="PF13432">
    <property type="entry name" value="TPR_16"/>
    <property type="match status" value="1"/>
</dbReference>
<feature type="repeat" description="TPR" evidence="1">
    <location>
        <begin position="376"/>
        <end position="409"/>
    </location>
</feature>
<dbReference type="AlphaFoldDB" id="A0A0S4LMK3"/>
<feature type="repeat" description="TPR" evidence="1">
    <location>
        <begin position="206"/>
        <end position="239"/>
    </location>
</feature>
<evidence type="ECO:0000256" key="1">
    <source>
        <dbReference type="PROSITE-ProRule" id="PRU00339"/>
    </source>
</evidence>
<feature type="repeat" description="TPR" evidence="1">
    <location>
        <begin position="172"/>
        <end position="205"/>
    </location>
</feature>
<dbReference type="PROSITE" id="PS50005">
    <property type="entry name" value="TPR"/>
    <property type="match status" value="8"/>
</dbReference>
<organism evidence="2 3">
    <name type="scientific">Candidatus Nitrospira nitrosa</name>
    <dbReference type="NCBI Taxonomy" id="1742972"/>
    <lineage>
        <taxon>Bacteria</taxon>
        <taxon>Pseudomonadati</taxon>
        <taxon>Nitrospirota</taxon>
        <taxon>Nitrospiria</taxon>
        <taxon>Nitrospirales</taxon>
        <taxon>Nitrospiraceae</taxon>
        <taxon>Nitrospira</taxon>
    </lineage>
</organism>
<reference evidence="2 3" key="1">
    <citation type="submission" date="2015-10" db="EMBL/GenBank/DDBJ databases">
        <authorList>
            <person name="Gilbert D.G."/>
        </authorList>
    </citation>
    <scope>NUCLEOTIDE SEQUENCE [LARGE SCALE GENOMIC DNA]</scope>
    <source>
        <strain evidence="2">COMA1</strain>
    </source>
</reference>
<dbReference type="SUPFAM" id="SSF48452">
    <property type="entry name" value="TPR-like"/>
    <property type="match status" value="4"/>
</dbReference>
<dbReference type="PANTHER" id="PTHR12558:SF13">
    <property type="entry name" value="CELL DIVISION CYCLE PROTEIN 27 HOMOLOG"/>
    <property type="match status" value="1"/>
</dbReference>
<feature type="repeat" description="TPR" evidence="1">
    <location>
        <begin position="580"/>
        <end position="613"/>
    </location>
</feature>
<feature type="repeat" description="TPR" evidence="1">
    <location>
        <begin position="410"/>
        <end position="443"/>
    </location>
</feature>
<dbReference type="Proteomes" id="UP000199032">
    <property type="component" value="Unassembled WGS sequence"/>
</dbReference>
<dbReference type="PANTHER" id="PTHR12558">
    <property type="entry name" value="CELL DIVISION CYCLE 16,23,27"/>
    <property type="match status" value="1"/>
</dbReference>
<dbReference type="InterPro" id="IPR011990">
    <property type="entry name" value="TPR-like_helical_dom_sf"/>
</dbReference>
<dbReference type="EMBL" id="CZQA01000012">
    <property type="protein sequence ID" value="CUS38748.1"/>
    <property type="molecule type" value="Genomic_DNA"/>
</dbReference>
<dbReference type="RefSeq" id="WP_090750920.1">
    <property type="nucleotide sequence ID" value="NZ_CZQA01000012.1"/>
</dbReference>
<dbReference type="OrthoDB" id="9803982at2"/>
<keyword evidence="1" id="KW-0802">TPR repeat</keyword>
<evidence type="ECO:0000313" key="3">
    <source>
        <dbReference type="Proteomes" id="UP000199032"/>
    </source>
</evidence>
<dbReference type="Gene3D" id="1.25.40.10">
    <property type="entry name" value="Tetratricopeptide repeat domain"/>
    <property type="match status" value="3"/>
</dbReference>
<gene>
    <name evidence="2" type="ORF">COMA1_60050</name>
</gene>
<dbReference type="SMART" id="SM00028">
    <property type="entry name" value="TPR"/>
    <property type="match status" value="15"/>
</dbReference>
<feature type="repeat" description="TPR" evidence="1">
    <location>
        <begin position="274"/>
        <end position="307"/>
    </location>
</feature>
<protein>
    <submittedName>
        <fullName evidence="2">Uncharacterized protein</fullName>
    </submittedName>
</protein>
<dbReference type="InterPro" id="IPR019734">
    <property type="entry name" value="TPR_rpt"/>
</dbReference>
<dbReference type="STRING" id="1742972.COMA1_60050"/>
<evidence type="ECO:0000313" key="2">
    <source>
        <dbReference type="EMBL" id="CUS38748.1"/>
    </source>
</evidence>
<feature type="repeat" description="TPR" evidence="1">
    <location>
        <begin position="33"/>
        <end position="66"/>
    </location>
</feature>
<proteinExistence type="predicted"/>
<dbReference type="Pfam" id="PF14559">
    <property type="entry name" value="TPR_19"/>
    <property type="match status" value="6"/>
</dbReference>
<dbReference type="Pfam" id="PF13181">
    <property type="entry name" value="TPR_8"/>
    <property type="match status" value="1"/>
</dbReference>
<dbReference type="Pfam" id="PF13414">
    <property type="entry name" value="TPR_11"/>
    <property type="match status" value="1"/>
</dbReference>
<feature type="repeat" description="TPR" evidence="1">
    <location>
        <begin position="614"/>
        <end position="647"/>
    </location>
</feature>
<name>A0A0S4LMK3_9BACT</name>
<keyword evidence="3" id="KW-1185">Reference proteome</keyword>
<sequence>MSFRSMMIIRNLLFALIIVGHLGCDSKTPGEKTAKHRERAETYMKNGQYPEAIIEYQNVIQSEPNSSDTHYRLALAYLKHGTIPSLQAAFSELTRTVALDKANQDAQLKLGELYLLAQDSGKARERAEIVLASAPQHLDGLILHGRSLINEKQYKDGIAELKKALEQDPKNIQVYIDLARVHFLLNDKPAAEATLRQALSVDPHALPALLALADYYDVVGQSARAETHYQQAMEADPENEAVYLHLASHYQRHAKPVDAEATLQKLVARKPQADTPLIHLGDYFTALGQPEKALVNYRRATEVVPSSSTARDKLIGHYLDTGKIAEAEPLVNALRDKDKHDLMGRFFDARLKLAHAKPDEALTLLQAVLKDSPQFAGAHHFLGMAYLQKQQLAQAKAAIADAVKFNPQLSDARTALAQIHLAEGSLDLALEQAQAAIQINPRNVQAAIVAGTAYLRKGDLTKSRKVFEAIAQAAPKEPIGPYNLGLVAQAEKNTTKALAYFEEALAKRATAIEPILQIVAIKSAQGKTQEARDRVIKQLETVPNSPLLHNLLGRLWLNAKDPAQAEQSFKTAIEIDGSALAPYLNLAQLYYQTGKVDQSIIEYETILAKTPNAPAALMMLGIIHEGRKEYDKAKERYDQILKLNPRFAPAANNLAWLIAEQGGNLDVALSHAQTAREQRPEDPNIADTLGWIYYKKNASLLAVSLLKEAADKLPNEPLVHYHLGMAQARSGEAAAAKQALQTALKLNQHFTGAEDAKKTLSGL</sequence>